<feature type="compositionally biased region" description="Low complexity" evidence="2">
    <location>
        <begin position="154"/>
        <end position="171"/>
    </location>
</feature>
<organism evidence="3 4">
    <name type="scientific">Aspergillus keveii</name>
    <dbReference type="NCBI Taxonomy" id="714993"/>
    <lineage>
        <taxon>Eukaryota</taxon>
        <taxon>Fungi</taxon>
        <taxon>Dikarya</taxon>
        <taxon>Ascomycota</taxon>
        <taxon>Pezizomycotina</taxon>
        <taxon>Eurotiomycetes</taxon>
        <taxon>Eurotiomycetidae</taxon>
        <taxon>Eurotiales</taxon>
        <taxon>Aspergillaceae</taxon>
        <taxon>Aspergillus</taxon>
        <taxon>Aspergillus subgen. Nidulantes</taxon>
    </lineage>
</organism>
<keyword evidence="4" id="KW-1185">Reference proteome</keyword>
<feature type="compositionally biased region" description="Low complexity" evidence="2">
    <location>
        <begin position="67"/>
        <end position="125"/>
    </location>
</feature>
<feature type="compositionally biased region" description="Basic and acidic residues" evidence="2">
    <location>
        <begin position="288"/>
        <end position="310"/>
    </location>
</feature>
<feature type="compositionally biased region" description="Low complexity" evidence="2">
    <location>
        <begin position="178"/>
        <end position="198"/>
    </location>
</feature>
<protein>
    <submittedName>
        <fullName evidence="3">Uncharacterized protein</fullName>
    </submittedName>
</protein>
<dbReference type="Proteomes" id="UP001610563">
    <property type="component" value="Unassembled WGS sequence"/>
</dbReference>
<feature type="repeat" description="Filamin" evidence="1">
    <location>
        <begin position="1"/>
        <end position="94"/>
    </location>
</feature>
<feature type="compositionally biased region" description="Basic and acidic residues" evidence="2">
    <location>
        <begin position="47"/>
        <end position="57"/>
    </location>
</feature>
<name>A0ABR4FYL6_9EURO</name>
<sequence>MNAPQEKKDQGKGKAPEQSPSPSDEHSEFGVDAGSEDKGKAPIRASKPSDEHRKSEPEPDTANVSFTKTSVPPHTTTTSSPASQIPSAPSPTTASTLESASASVAASLSASAAAGPASSARLEAALGWGTTQHSDQPPAASSSNTPPKAPSAPVPDAAPSSPSLLDDASASEIPISNTSAPATSTLPSSTSATASTTLESEEHSARELCRYFNLQVNDDQTVEEALATVSELMSDPWFRRTRPRPMGWMDPQLWISLRETAIMKLRRVVEERMRLAEGEDNNEEDSGESPRMRMKMEREVDEETRRRGGI</sequence>
<proteinExistence type="predicted"/>
<evidence type="ECO:0000256" key="1">
    <source>
        <dbReference type="PROSITE-ProRule" id="PRU00087"/>
    </source>
</evidence>
<evidence type="ECO:0000313" key="4">
    <source>
        <dbReference type="Proteomes" id="UP001610563"/>
    </source>
</evidence>
<feature type="compositionally biased region" description="Basic and acidic residues" evidence="2">
    <location>
        <begin position="1"/>
        <end position="15"/>
    </location>
</feature>
<evidence type="ECO:0000256" key="2">
    <source>
        <dbReference type="SAM" id="MobiDB-lite"/>
    </source>
</evidence>
<reference evidence="3 4" key="1">
    <citation type="submission" date="2024-07" db="EMBL/GenBank/DDBJ databases">
        <title>Section-level genome sequencing and comparative genomics of Aspergillus sections Usti and Cavernicolus.</title>
        <authorList>
            <consortium name="Lawrence Berkeley National Laboratory"/>
            <person name="Nybo J.L."/>
            <person name="Vesth T.C."/>
            <person name="Theobald S."/>
            <person name="Frisvad J.C."/>
            <person name="Larsen T.O."/>
            <person name="Kjaerboelling I."/>
            <person name="Rothschild-Mancinelli K."/>
            <person name="Lyhne E.K."/>
            <person name="Kogle M.E."/>
            <person name="Barry K."/>
            <person name="Clum A."/>
            <person name="Na H."/>
            <person name="Ledsgaard L."/>
            <person name="Lin J."/>
            <person name="Lipzen A."/>
            <person name="Kuo A."/>
            <person name="Riley R."/>
            <person name="Mondo S."/>
            <person name="Labutti K."/>
            <person name="Haridas S."/>
            <person name="Pangalinan J."/>
            <person name="Salamov A.A."/>
            <person name="Simmons B.A."/>
            <person name="Magnuson J.K."/>
            <person name="Chen J."/>
            <person name="Drula E."/>
            <person name="Henrissat B."/>
            <person name="Wiebenga A."/>
            <person name="Lubbers R.J."/>
            <person name="Gomes A.C."/>
            <person name="Makela M.R."/>
            <person name="Stajich J."/>
            <person name="Grigoriev I.V."/>
            <person name="Mortensen U.H."/>
            <person name="De Vries R.P."/>
            <person name="Baker S.E."/>
            <person name="Andersen M.R."/>
        </authorList>
    </citation>
    <scope>NUCLEOTIDE SEQUENCE [LARGE SCALE GENOMIC DNA]</scope>
    <source>
        <strain evidence="3 4">CBS 209.92</strain>
    </source>
</reference>
<dbReference type="InterPro" id="IPR017868">
    <property type="entry name" value="Filamin/ABP280_repeat-like"/>
</dbReference>
<feature type="compositionally biased region" description="Polar residues" evidence="2">
    <location>
        <begin position="129"/>
        <end position="145"/>
    </location>
</feature>
<evidence type="ECO:0000313" key="3">
    <source>
        <dbReference type="EMBL" id="KAL2788356.1"/>
    </source>
</evidence>
<gene>
    <name evidence="3" type="ORF">BJX66DRAFT_340282</name>
</gene>
<comment type="caution">
    <text evidence="3">The sequence shown here is derived from an EMBL/GenBank/DDBJ whole genome shotgun (WGS) entry which is preliminary data.</text>
</comment>
<feature type="compositionally biased region" description="Acidic residues" evidence="2">
    <location>
        <begin position="278"/>
        <end position="287"/>
    </location>
</feature>
<feature type="region of interest" description="Disordered" evidence="2">
    <location>
        <begin position="276"/>
        <end position="310"/>
    </location>
</feature>
<dbReference type="PROSITE" id="PS50194">
    <property type="entry name" value="FILAMIN_REPEAT"/>
    <property type="match status" value="1"/>
</dbReference>
<dbReference type="EMBL" id="JBFTWV010000080">
    <property type="protein sequence ID" value="KAL2788356.1"/>
    <property type="molecule type" value="Genomic_DNA"/>
</dbReference>
<feature type="region of interest" description="Disordered" evidence="2">
    <location>
        <begin position="1"/>
        <end position="201"/>
    </location>
</feature>
<feature type="compositionally biased region" description="Basic and acidic residues" evidence="2">
    <location>
        <begin position="23"/>
        <end position="40"/>
    </location>
</feature>
<accession>A0ABR4FYL6</accession>